<dbReference type="NCBIfam" id="NF001462">
    <property type="entry name" value="PRK00321.1-3"/>
    <property type="match status" value="1"/>
</dbReference>
<dbReference type="Proteomes" id="UP000323819">
    <property type="component" value="Unassembled WGS sequence"/>
</dbReference>
<sequence>MFPKNLLIYRVKDQFKFDTDAMENQLREFALTELSSQDRQKFGWVSALPETEAYVHQCNGNLLLRTGKLEKLIRSSILKKMVNKKVKEIEAQTQKPVKKKEKIEIQENILLEILPTALVDEDYTNLFIFPSLKLVVVDAGSFNKAEGALALLRKSLGSLPVIPVVPKSPVSTTMTDWVKNGLSSDGFEMGDSAVLKSLLEDGGQVTLKREELTSEAVQLHLNDNKQVIALSLDWQNRIAFTLKESMAISKVCFSDILKEQNDDVPREDRIARLDADFALICGELSALLPSLIAALGGMDDESRNQ</sequence>
<evidence type="ECO:0000256" key="4">
    <source>
        <dbReference type="ARBA" id="ARBA00022490"/>
    </source>
</evidence>
<name>A0ABD7SSD4_VIBCL</name>
<dbReference type="GO" id="GO:0009295">
    <property type="term" value="C:nucleoid"/>
    <property type="evidence" value="ECO:0007669"/>
    <property type="project" value="UniProtKB-SubCell"/>
</dbReference>
<reference evidence="6 7" key="1">
    <citation type="submission" date="2019-06" db="EMBL/GenBank/DDBJ databases">
        <title>Vibrio cholerae phylogeny based on whole-genome sequencing reveals genetic diversity and population strucutre.</title>
        <authorList>
            <person name="Zhiqiu Y."/>
            <person name="Bin L."/>
            <person name="Lingyan J."/>
        </authorList>
    </citation>
    <scope>NUCLEOTIDE SEQUENCE [LARGE SCALE GENOMIC DNA]</scope>
    <source>
        <strain evidence="6 7">N2814</strain>
    </source>
</reference>
<dbReference type="PANTHER" id="PTHR38103">
    <property type="entry name" value="RECOMBINATION-ASSOCIATED PROTEIN RDGC"/>
    <property type="match status" value="1"/>
</dbReference>
<comment type="similarity">
    <text evidence="2">Belongs to the RdgC family.</text>
</comment>
<organism evidence="6 7">
    <name type="scientific">Vibrio cholerae</name>
    <dbReference type="NCBI Taxonomy" id="666"/>
    <lineage>
        <taxon>Bacteria</taxon>
        <taxon>Pseudomonadati</taxon>
        <taxon>Pseudomonadota</taxon>
        <taxon>Gammaproteobacteria</taxon>
        <taxon>Vibrionales</taxon>
        <taxon>Vibrionaceae</taxon>
        <taxon>Vibrio</taxon>
    </lineage>
</organism>
<keyword evidence="4" id="KW-0963">Cytoplasm</keyword>
<dbReference type="Pfam" id="PF04381">
    <property type="entry name" value="RdgC"/>
    <property type="match status" value="1"/>
</dbReference>
<dbReference type="PANTHER" id="PTHR38103:SF1">
    <property type="entry name" value="RECOMBINATION-ASSOCIATED PROTEIN RDGC"/>
    <property type="match status" value="1"/>
</dbReference>
<dbReference type="EMBL" id="VSIJ01000005">
    <property type="protein sequence ID" value="TXX67447.1"/>
    <property type="molecule type" value="Genomic_DNA"/>
</dbReference>
<keyword evidence="5" id="KW-0233">DNA recombination</keyword>
<dbReference type="GO" id="GO:0006310">
    <property type="term" value="P:DNA recombination"/>
    <property type="evidence" value="ECO:0007669"/>
    <property type="project" value="UniProtKB-KW"/>
</dbReference>
<dbReference type="RefSeq" id="WP_148521589.1">
    <property type="nucleotide sequence ID" value="NZ_VSIJ01000005.1"/>
</dbReference>
<evidence type="ECO:0000313" key="7">
    <source>
        <dbReference type="Proteomes" id="UP000323819"/>
    </source>
</evidence>
<comment type="subcellular location">
    <subcellularLocation>
        <location evidence="1">Cytoplasm</location>
        <location evidence="1">Nucleoid</location>
    </subcellularLocation>
</comment>
<dbReference type="AlphaFoldDB" id="A0ABD7SSD4"/>
<dbReference type="NCBIfam" id="NF001464">
    <property type="entry name" value="PRK00321.1-5"/>
    <property type="match status" value="1"/>
</dbReference>
<gene>
    <name evidence="6" type="primary">rdgC</name>
    <name evidence="6" type="ORF">FXF03_02380</name>
</gene>
<comment type="caution">
    <text evidence="6">The sequence shown here is derived from an EMBL/GenBank/DDBJ whole genome shotgun (WGS) entry which is preliminary data.</text>
</comment>
<evidence type="ECO:0000256" key="3">
    <source>
        <dbReference type="ARBA" id="ARBA00022296"/>
    </source>
</evidence>
<dbReference type="InterPro" id="IPR007476">
    <property type="entry name" value="RdgC"/>
</dbReference>
<evidence type="ECO:0000256" key="1">
    <source>
        <dbReference type="ARBA" id="ARBA00004453"/>
    </source>
</evidence>
<protein>
    <recommendedName>
        <fullName evidence="3">Recombination-associated protein RdgC</fullName>
    </recommendedName>
</protein>
<evidence type="ECO:0000256" key="2">
    <source>
        <dbReference type="ARBA" id="ARBA00008657"/>
    </source>
</evidence>
<evidence type="ECO:0000256" key="5">
    <source>
        <dbReference type="ARBA" id="ARBA00023172"/>
    </source>
</evidence>
<proteinExistence type="inferred from homology"/>
<evidence type="ECO:0000313" key="6">
    <source>
        <dbReference type="EMBL" id="TXX67447.1"/>
    </source>
</evidence>
<accession>A0ABD7SSD4</accession>